<dbReference type="PANTHER" id="PTHR10434">
    <property type="entry name" value="1-ACYL-SN-GLYCEROL-3-PHOSPHATE ACYLTRANSFERASE"/>
    <property type="match status" value="1"/>
</dbReference>
<dbReference type="Pfam" id="PF01553">
    <property type="entry name" value="Acyltransferase"/>
    <property type="match status" value="1"/>
</dbReference>
<evidence type="ECO:0000256" key="2">
    <source>
        <dbReference type="ARBA" id="ARBA00022679"/>
    </source>
</evidence>
<feature type="domain" description="Phospholipid/glycerol acyltransferase" evidence="5">
    <location>
        <begin position="52"/>
        <end position="164"/>
    </location>
</feature>
<keyword evidence="2 6" id="KW-0808">Transferase</keyword>
<gene>
    <name evidence="6" type="ORF">SAMN02927930_01392</name>
</gene>
<dbReference type="SUPFAM" id="SSF69593">
    <property type="entry name" value="Glycerol-3-phosphate (1)-acyltransferase"/>
    <property type="match status" value="1"/>
</dbReference>
<protein>
    <submittedName>
        <fullName evidence="6">1-acyl-sn-glycerol-3-phosphate acyltransferases</fullName>
    </submittedName>
</protein>
<dbReference type="PANTHER" id="PTHR10434:SF9">
    <property type="entry name" value="PHOSPHOLIPID_GLYCEROL ACYLTRANSFERASE DOMAIN-CONTAINING PROTEIN"/>
    <property type="match status" value="1"/>
</dbReference>
<evidence type="ECO:0000313" key="6">
    <source>
        <dbReference type="EMBL" id="SDB36656.1"/>
    </source>
</evidence>
<dbReference type="CDD" id="cd07988">
    <property type="entry name" value="LPLAT_ABO13168-like"/>
    <property type="match status" value="1"/>
</dbReference>
<dbReference type="RefSeq" id="WP_092593088.1">
    <property type="nucleotide sequence ID" value="NZ_FMXN01000007.1"/>
</dbReference>
<keyword evidence="4" id="KW-0812">Transmembrane</keyword>
<keyword evidence="4" id="KW-0472">Membrane</keyword>
<dbReference type="Proteomes" id="UP000199626">
    <property type="component" value="Unassembled WGS sequence"/>
</dbReference>
<keyword evidence="7" id="KW-1185">Reference proteome</keyword>
<keyword evidence="3 6" id="KW-0012">Acyltransferase</keyword>
<evidence type="ECO:0000313" key="7">
    <source>
        <dbReference type="Proteomes" id="UP000199626"/>
    </source>
</evidence>
<feature type="transmembrane region" description="Helical" evidence="4">
    <location>
        <begin position="64"/>
        <end position="82"/>
    </location>
</feature>
<dbReference type="InterPro" id="IPR002123">
    <property type="entry name" value="Plipid/glycerol_acylTrfase"/>
</dbReference>
<dbReference type="GO" id="GO:0006654">
    <property type="term" value="P:phosphatidic acid biosynthetic process"/>
    <property type="evidence" value="ECO:0007669"/>
    <property type="project" value="TreeGrafter"/>
</dbReference>
<reference evidence="7" key="1">
    <citation type="submission" date="2016-10" db="EMBL/GenBank/DDBJ databases">
        <authorList>
            <person name="Varghese N."/>
            <person name="Submissions S."/>
        </authorList>
    </citation>
    <scope>NUCLEOTIDE SEQUENCE [LARGE SCALE GENOMIC DNA]</scope>
    <source>
        <strain evidence="7">CGMCC 1.10824</strain>
    </source>
</reference>
<dbReference type="OrthoDB" id="9796839at2"/>
<dbReference type="AlphaFoldDB" id="A0A1G6CUS1"/>
<keyword evidence="4" id="KW-1133">Transmembrane helix</keyword>
<dbReference type="EMBL" id="FMXN01000007">
    <property type="protein sequence ID" value="SDB36656.1"/>
    <property type="molecule type" value="Genomic_DNA"/>
</dbReference>
<comment type="pathway">
    <text evidence="1">Lipid metabolism.</text>
</comment>
<organism evidence="6 7">
    <name type="scientific">Pseudidiomarina indica</name>
    <dbReference type="NCBI Taxonomy" id="1159017"/>
    <lineage>
        <taxon>Bacteria</taxon>
        <taxon>Pseudomonadati</taxon>
        <taxon>Pseudomonadota</taxon>
        <taxon>Gammaproteobacteria</taxon>
        <taxon>Alteromonadales</taxon>
        <taxon>Idiomarinaceae</taxon>
        <taxon>Pseudidiomarina</taxon>
    </lineage>
</organism>
<evidence type="ECO:0000256" key="1">
    <source>
        <dbReference type="ARBA" id="ARBA00005189"/>
    </source>
</evidence>
<dbReference type="STRING" id="1159017.SAMN02927930_01392"/>
<evidence type="ECO:0000259" key="5">
    <source>
        <dbReference type="SMART" id="SM00563"/>
    </source>
</evidence>
<proteinExistence type="predicted"/>
<dbReference type="GO" id="GO:0003841">
    <property type="term" value="F:1-acylglycerol-3-phosphate O-acyltransferase activity"/>
    <property type="evidence" value="ECO:0007669"/>
    <property type="project" value="TreeGrafter"/>
</dbReference>
<dbReference type="SMART" id="SM00563">
    <property type="entry name" value="PlsC"/>
    <property type="match status" value="1"/>
</dbReference>
<evidence type="ECO:0000256" key="4">
    <source>
        <dbReference type="SAM" id="Phobius"/>
    </source>
</evidence>
<accession>A0A1G6CUS1</accession>
<evidence type="ECO:0000256" key="3">
    <source>
        <dbReference type="ARBA" id="ARBA00023315"/>
    </source>
</evidence>
<name>A0A1G6CUS1_9GAMM</name>
<sequence>MANTPLDPIPTSLHGDFPLRGNSFSRWVGRLGMRVLGGWRIEGELPPVRKAIFPVAPHTSNWDFFVGVFAMLALGLNLSYLGKHTIFRFPVNGILRWLGGIPVDRRAAGGVVAQMVTQFNEREHLILALSPEGTRTKVVEWKKGFLHIAKAAQVPVIPVALDFSRKVIEITPAMMITGEIDVELQRVKGAVAHAVGKYPEHT</sequence>